<organism evidence="2 3">
    <name type="scientific">Actinomycetospora corticicola</name>
    <dbReference type="NCBI Taxonomy" id="663602"/>
    <lineage>
        <taxon>Bacteria</taxon>
        <taxon>Bacillati</taxon>
        <taxon>Actinomycetota</taxon>
        <taxon>Actinomycetes</taxon>
        <taxon>Pseudonocardiales</taxon>
        <taxon>Pseudonocardiaceae</taxon>
        <taxon>Actinomycetospora</taxon>
    </lineage>
</organism>
<accession>A0A7Y9J7E3</accession>
<protein>
    <submittedName>
        <fullName evidence="2">Uncharacterized protein</fullName>
    </submittedName>
</protein>
<feature type="transmembrane region" description="Helical" evidence="1">
    <location>
        <begin position="12"/>
        <end position="44"/>
    </location>
</feature>
<dbReference type="Proteomes" id="UP000535890">
    <property type="component" value="Unassembled WGS sequence"/>
</dbReference>
<evidence type="ECO:0000256" key="1">
    <source>
        <dbReference type="SAM" id="Phobius"/>
    </source>
</evidence>
<comment type="caution">
    <text evidence="2">The sequence shown here is derived from an EMBL/GenBank/DDBJ whole genome shotgun (WGS) entry which is preliminary data.</text>
</comment>
<keyword evidence="1" id="KW-0472">Membrane</keyword>
<evidence type="ECO:0000313" key="3">
    <source>
        <dbReference type="Proteomes" id="UP000535890"/>
    </source>
</evidence>
<dbReference type="RefSeq" id="WP_179794899.1">
    <property type="nucleotide sequence ID" value="NZ_BAABHP010000014.1"/>
</dbReference>
<keyword evidence="1" id="KW-1133">Transmembrane helix</keyword>
<dbReference type="AlphaFoldDB" id="A0A7Y9J7E3"/>
<keyword evidence="1" id="KW-0812">Transmembrane</keyword>
<evidence type="ECO:0000313" key="2">
    <source>
        <dbReference type="EMBL" id="NYD37329.1"/>
    </source>
</evidence>
<sequence>MSPGRVRVPVPGAVVGVVIALCAVLLLKWLAIVALVGWGLTLAVRWAWRRHRGQASPSSDAGLDLLVPAPRPAVVDVPSEDCTWCGLAGGHRDLRGRLVRPRHAHVPSGR</sequence>
<name>A0A7Y9J7E3_9PSEU</name>
<gene>
    <name evidence="2" type="ORF">BJ983_003431</name>
</gene>
<keyword evidence="3" id="KW-1185">Reference proteome</keyword>
<dbReference type="EMBL" id="JACCBN010000001">
    <property type="protein sequence ID" value="NYD37329.1"/>
    <property type="molecule type" value="Genomic_DNA"/>
</dbReference>
<reference evidence="2 3" key="1">
    <citation type="submission" date="2020-07" db="EMBL/GenBank/DDBJ databases">
        <title>Sequencing the genomes of 1000 actinobacteria strains.</title>
        <authorList>
            <person name="Klenk H.-P."/>
        </authorList>
    </citation>
    <scope>NUCLEOTIDE SEQUENCE [LARGE SCALE GENOMIC DNA]</scope>
    <source>
        <strain evidence="2 3">DSM 45772</strain>
    </source>
</reference>
<proteinExistence type="predicted"/>